<dbReference type="AlphaFoldDB" id="A0A9P8UM09"/>
<dbReference type="OrthoDB" id="1577640at2759"/>
<evidence type="ECO:0000313" key="1">
    <source>
        <dbReference type="EMBL" id="KAH6654578.1"/>
    </source>
</evidence>
<keyword evidence="2" id="KW-1185">Reference proteome</keyword>
<dbReference type="EMBL" id="JAGPXC010000004">
    <property type="protein sequence ID" value="KAH6654578.1"/>
    <property type="molecule type" value="Genomic_DNA"/>
</dbReference>
<dbReference type="GeneID" id="70138066"/>
<evidence type="ECO:0000313" key="2">
    <source>
        <dbReference type="Proteomes" id="UP000758603"/>
    </source>
</evidence>
<organism evidence="1 2">
    <name type="scientific">Truncatella angustata</name>
    <dbReference type="NCBI Taxonomy" id="152316"/>
    <lineage>
        <taxon>Eukaryota</taxon>
        <taxon>Fungi</taxon>
        <taxon>Dikarya</taxon>
        <taxon>Ascomycota</taxon>
        <taxon>Pezizomycotina</taxon>
        <taxon>Sordariomycetes</taxon>
        <taxon>Xylariomycetidae</taxon>
        <taxon>Amphisphaeriales</taxon>
        <taxon>Sporocadaceae</taxon>
        <taxon>Truncatella</taxon>
    </lineage>
</organism>
<gene>
    <name evidence="1" type="ORF">BKA67DRAFT_691580</name>
</gene>
<evidence type="ECO:0008006" key="3">
    <source>
        <dbReference type="Google" id="ProtNLM"/>
    </source>
</evidence>
<dbReference type="SUPFAM" id="SSF48403">
    <property type="entry name" value="Ankyrin repeat"/>
    <property type="match status" value="1"/>
</dbReference>
<comment type="caution">
    <text evidence="1">The sequence shown here is derived from an EMBL/GenBank/DDBJ whole genome shotgun (WGS) entry which is preliminary data.</text>
</comment>
<protein>
    <recommendedName>
        <fullName evidence="3">Fungal N-terminal domain-containing protein</fullName>
    </recommendedName>
</protein>
<dbReference type="InterPro" id="IPR036770">
    <property type="entry name" value="Ankyrin_rpt-contain_sf"/>
</dbReference>
<sequence length="1175" mass="131437">MGDAVGAVGTAAGLVSLGLQLYNGISTYLEALESRKDDLKSAQAQLTNLRRSLAVVDDVLPQLALIRGSAVDTVSSSLEQCKAELSQLDIFVKKLVGISASSSTFKERMKLLKFPFNRHNLAMLEERLHKTNNVFQTVISTFHLLNSLDIGSKISEVKTDMDQIPELNSKVGQLLLEIHGLRTVVEDVTTEVNSTAAAIHASSTTVGHLQSGVEAFAPKVVSQLSTIRQGFDTVAKRNDVSEVKTIVKNNADVLKQITTAMDHLTGMTDSSLPNLAQMSSTLASMNRMLQGLSETERLLDVKDHWQPGHRRAAVSRLLAKPSQTKELYDLLPPNWTATGLRKRTRNSIPQVFYGDVRRRPRCSCLHQKDHTTNQWSLGYFWMRSERRTHGHAPTCEYFNDSVRQTSRLFDLVVAGHNSILSVGLRLTFAITTGAGAWGISPNITFRPVVDSKVSPVFMVCRLLQHVLCFTTEWSDAEASRVLQSALQTIMQIYKEKRSTPNDVDEFGKSILHLWVQTYSMAQSIQKTMQVGILDSFATELVRAGIPANIPDFNGRSPAMSLAANQFETYAIGTLRLLFEEAPELYFSSGNNFRYNGHAYFLKQHLLNDRTHAEIFDSGPLSTAIITNHYEQIDYILSHQTAIFETNALGQTPLHLAVKDLRMLKSVLRVSEANLVRLRDNSRCHVIDYAMLHSSARCRNKSRWSVCSGCDCSDALNMLLSIDGCLESWLDGMESQHFGQTNLVIFFIRASHCVRERLLGEIRSRRLQLKRIALEVLNEREIQSYELSKETVLDRYTVDVIACLKNYGYEVTEFLGFGLYHQIHPEMPSVAASLYGRIASSFSGHKPAHIVANLIYELGFRDVDIADSSGYTPLMRSLHRPFQDIHLTLWLLDHGADPTTNFSTLDATARWNLGRRPYSWSRNSLLTAAHLILCCDDVWNGPLGHYSQSQDKEAFAALIMRVSSLDVLDCCGCCCTESGCSPASLLFLGLWRCFGSKNRTDSPQAIVSCVVDYFTKYSVDLTGHNSVCLSAFRMLTFEALGMTHTCCQGGAECKLSDNEITEVWDSESRLTVLLKTLQVEFAKSYPELGLSFVDFLTSQWAPRLERAVLELKNQKMSEDELATTLVLGVRWDNEELADTTVSSSSESESEDESDGVHYWIEELKKIAKNDPSARKW</sequence>
<name>A0A9P8UM09_9PEZI</name>
<accession>A0A9P8UM09</accession>
<reference evidence="1" key="1">
    <citation type="journal article" date="2021" name="Nat. Commun.">
        <title>Genetic determinants of endophytism in the Arabidopsis root mycobiome.</title>
        <authorList>
            <person name="Mesny F."/>
            <person name="Miyauchi S."/>
            <person name="Thiergart T."/>
            <person name="Pickel B."/>
            <person name="Atanasova L."/>
            <person name="Karlsson M."/>
            <person name="Huettel B."/>
            <person name="Barry K.W."/>
            <person name="Haridas S."/>
            <person name="Chen C."/>
            <person name="Bauer D."/>
            <person name="Andreopoulos W."/>
            <person name="Pangilinan J."/>
            <person name="LaButti K."/>
            <person name="Riley R."/>
            <person name="Lipzen A."/>
            <person name="Clum A."/>
            <person name="Drula E."/>
            <person name="Henrissat B."/>
            <person name="Kohler A."/>
            <person name="Grigoriev I.V."/>
            <person name="Martin F.M."/>
            <person name="Hacquard S."/>
        </authorList>
    </citation>
    <scope>NUCLEOTIDE SEQUENCE</scope>
    <source>
        <strain evidence="1">MPI-SDFR-AT-0073</strain>
    </source>
</reference>
<dbReference type="RefSeq" id="XP_045958848.1">
    <property type="nucleotide sequence ID" value="XM_046109175.1"/>
</dbReference>
<proteinExistence type="predicted"/>
<dbReference type="Gene3D" id="1.25.40.20">
    <property type="entry name" value="Ankyrin repeat-containing domain"/>
    <property type="match status" value="1"/>
</dbReference>
<dbReference type="Proteomes" id="UP000758603">
    <property type="component" value="Unassembled WGS sequence"/>
</dbReference>